<organism evidence="2 3">
    <name type="scientific">Azorhizophilus paspali</name>
    <name type="common">Azotobacter paspali</name>
    <dbReference type="NCBI Taxonomy" id="69963"/>
    <lineage>
        <taxon>Bacteria</taxon>
        <taxon>Pseudomonadati</taxon>
        <taxon>Pseudomonadota</taxon>
        <taxon>Gammaproteobacteria</taxon>
        <taxon>Pseudomonadales</taxon>
        <taxon>Pseudomonadaceae</taxon>
        <taxon>Azorhizophilus</taxon>
    </lineage>
</organism>
<evidence type="ECO:0000259" key="1">
    <source>
        <dbReference type="Pfam" id="PF05378"/>
    </source>
</evidence>
<dbReference type="InterPro" id="IPR008040">
    <property type="entry name" value="Hydant_A_N"/>
</dbReference>
<gene>
    <name evidence="2" type="ORF">ACFFGX_02780</name>
</gene>
<keyword evidence="3" id="KW-1185">Reference proteome</keyword>
<accession>A0ABV6SHL9</accession>
<proteinExistence type="predicted"/>
<dbReference type="Proteomes" id="UP001589891">
    <property type="component" value="Unassembled WGS sequence"/>
</dbReference>
<sequence>MDMQRSKVRVMGSDAGGTMTNIFFVREDGNFVVGKAQSNPADESLAIYNSSLEVLSAWQLGVDDVYPELLTCVYSGIAMLNRVVQRKGLDVA</sequence>
<feature type="domain" description="Hydantoinase/oxoprolinase N-terminal" evidence="1">
    <location>
        <begin position="12"/>
        <end position="91"/>
    </location>
</feature>
<protein>
    <submittedName>
        <fullName evidence="2">Hydantoinase/oxoprolinase N-terminal domain-containing protein</fullName>
    </submittedName>
</protein>
<evidence type="ECO:0000313" key="3">
    <source>
        <dbReference type="Proteomes" id="UP001589891"/>
    </source>
</evidence>
<dbReference type="EMBL" id="JBHLSS010000018">
    <property type="protein sequence ID" value="MFC0708566.1"/>
    <property type="molecule type" value="Genomic_DNA"/>
</dbReference>
<reference evidence="2 3" key="1">
    <citation type="submission" date="2024-09" db="EMBL/GenBank/DDBJ databases">
        <authorList>
            <person name="Sun Q."/>
            <person name="Mori K."/>
        </authorList>
    </citation>
    <scope>NUCLEOTIDE SEQUENCE [LARGE SCALE GENOMIC DNA]</scope>
    <source>
        <strain evidence="2 3">NCAIM B.01794</strain>
    </source>
</reference>
<name>A0ABV6SHL9_AZOPA</name>
<comment type="caution">
    <text evidence="2">The sequence shown here is derived from an EMBL/GenBank/DDBJ whole genome shotgun (WGS) entry which is preliminary data.</text>
</comment>
<dbReference type="Pfam" id="PF05378">
    <property type="entry name" value="Hydant_A_N"/>
    <property type="match status" value="1"/>
</dbReference>
<dbReference type="RefSeq" id="WP_376942653.1">
    <property type="nucleotide sequence ID" value="NZ_CP171449.1"/>
</dbReference>
<evidence type="ECO:0000313" key="2">
    <source>
        <dbReference type="EMBL" id="MFC0708566.1"/>
    </source>
</evidence>